<proteinExistence type="inferred from homology"/>
<dbReference type="InterPro" id="IPR005786">
    <property type="entry name" value="B_amino_transII"/>
</dbReference>
<dbReference type="Gene3D" id="3.30.470.10">
    <property type="match status" value="1"/>
</dbReference>
<evidence type="ECO:0000313" key="4">
    <source>
        <dbReference type="EMBL" id="KAG5409562.1"/>
    </source>
</evidence>
<protein>
    <recommendedName>
        <fullName evidence="6">Branched-chain-amino-acid aminotransferase</fullName>
    </recommendedName>
</protein>
<reference evidence="4 5" key="1">
    <citation type="submission" date="2021-03" db="EMBL/GenBank/DDBJ databases">
        <authorList>
            <person name="King G.J."/>
            <person name="Bancroft I."/>
            <person name="Baten A."/>
            <person name="Bloomfield J."/>
            <person name="Borpatragohain P."/>
            <person name="He Z."/>
            <person name="Irish N."/>
            <person name="Irwin J."/>
            <person name="Liu K."/>
            <person name="Mauleon R.P."/>
            <person name="Moore J."/>
            <person name="Morris R."/>
            <person name="Ostergaard L."/>
            <person name="Wang B."/>
            <person name="Wells R."/>
        </authorList>
    </citation>
    <scope>NUCLEOTIDE SEQUENCE [LARGE SCALE GENOMIC DNA]</scope>
    <source>
        <strain evidence="4">R-o-18</strain>
        <tissue evidence="4">Leaf</tissue>
    </source>
</reference>
<evidence type="ECO:0008006" key="6">
    <source>
        <dbReference type="Google" id="ProtNLM"/>
    </source>
</evidence>
<keyword evidence="5" id="KW-1185">Reference proteome</keyword>
<comment type="similarity">
    <text evidence="2">Belongs to the class-IV pyridoxal-phosphate-dependent aminotransferase family.</text>
</comment>
<comment type="cofactor">
    <cofactor evidence="1">
        <name>pyridoxal 5'-phosphate</name>
        <dbReference type="ChEBI" id="CHEBI:597326"/>
    </cofactor>
</comment>
<comment type="caution">
    <text evidence="4">The sequence shown here is derived from an EMBL/GenBank/DDBJ whole genome shotgun (WGS) entry which is preliminary data.</text>
</comment>
<sequence length="234" mass="25247">MVPTVHPSSSSCLTSEADEKYANVNWEELGFTLIPTDYSPVRLVAAGFGVSGSGSGSGSVSGGGSVNEDSCSFRRCRCRRFLRQRNEQELTQNVDAAAAAGTYGNQTNSPYMYVAKCKQGESFSEGKIVPYGDISISPSAGILNYGQGLFEGLKAYRTQMGRITLFRPEQNALRMQMGADRLCMTPPSVDQFVEAVKQTVIANKKWVPPPGKGTLYIRPLLIGSGCGPWNSFST</sequence>
<organism evidence="4 5">
    <name type="scientific">Brassica rapa subsp. trilocularis</name>
    <dbReference type="NCBI Taxonomy" id="1813537"/>
    <lineage>
        <taxon>Eukaryota</taxon>
        <taxon>Viridiplantae</taxon>
        <taxon>Streptophyta</taxon>
        <taxon>Embryophyta</taxon>
        <taxon>Tracheophyta</taxon>
        <taxon>Spermatophyta</taxon>
        <taxon>Magnoliopsida</taxon>
        <taxon>eudicotyledons</taxon>
        <taxon>Gunneridae</taxon>
        <taxon>Pentapetalae</taxon>
        <taxon>rosids</taxon>
        <taxon>malvids</taxon>
        <taxon>Brassicales</taxon>
        <taxon>Brassicaceae</taxon>
        <taxon>Brassiceae</taxon>
        <taxon>Brassica</taxon>
    </lineage>
</organism>
<name>A0ABQ7NF95_BRACM</name>
<evidence type="ECO:0000256" key="1">
    <source>
        <dbReference type="ARBA" id="ARBA00001933"/>
    </source>
</evidence>
<dbReference type="Proteomes" id="UP000823674">
    <property type="component" value="Chromosome A02"/>
</dbReference>
<gene>
    <name evidence="4" type="primary">A02p019870.1_BraROA</name>
    <name evidence="4" type="ORF">IGI04_005881</name>
</gene>
<evidence type="ECO:0000256" key="2">
    <source>
        <dbReference type="ARBA" id="ARBA00009320"/>
    </source>
</evidence>
<dbReference type="InterPro" id="IPR036038">
    <property type="entry name" value="Aminotransferase-like"/>
</dbReference>
<accession>A0ABQ7NF95</accession>
<dbReference type="EMBL" id="JADBGQ010000002">
    <property type="protein sequence ID" value="KAG5409562.1"/>
    <property type="molecule type" value="Genomic_DNA"/>
</dbReference>
<evidence type="ECO:0000256" key="3">
    <source>
        <dbReference type="ARBA" id="ARBA00022898"/>
    </source>
</evidence>
<dbReference type="SUPFAM" id="SSF56752">
    <property type="entry name" value="D-aminoacid aminotransferase-like PLP-dependent enzymes"/>
    <property type="match status" value="1"/>
</dbReference>
<keyword evidence="3" id="KW-0663">Pyridoxal phosphate</keyword>
<dbReference type="PANTHER" id="PTHR42825:SF23">
    <property type="entry name" value="BRANCHED-CHAIN-AMINO-ACID AMINOTRANSFERASE"/>
    <property type="match status" value="1"/>
</dbReference>
<evidence type="ECO:0000313" key="5">
    <source>
        <dbReference type="Proteomes" id="UP000823674"/>
    </source>
</evidence>
<dbReference type="InterPro" id="IPR043131">
    <property type="entry name" value="BCAT-like_N"/>
</dbReference>
<dbReference type="PANTHER" id="PTHR42825">
    <property type="entry name" value="AMINO ACID AMINOTRANSFERASE"/>
    <property type="match status" value="1"/>
</dbReference>